<reference evidence="2" key="1">
    <citation type="submission" date="2022-04" db="EMBL/GenBank/DDBJ databases">
        <title>Carnegiea gigantea Genome sequencing and assembly v2.</title>
        <authorList>
            <person name="Copetti D."/>
            <person name="Sanderson M.J."/>
            <person name="Burquez A."/>
            <person name="Wojciechowski M.F."/>
        </authorList>
    </citation>
    <scope>NUCLEOTIDE SEQUENCE</scope>
    <source>
        <strain evidence="2">SGP5-SGP5p</strain>
        <tissue evidence="2">Aerial part</tissue>
    </source>
</reference>
<proteinExistence type="predicted"/>
<dbReference type="Proteomes" id="UP001153076">
    <property type="component" value="Unassembled WGS sequence"/>
</dbReference>
<organism evidence="2 3">
    <name type="scientific">Carnegiea gigantea</name>
    <dbReference type="NCBI Taxonomy" id="171969"/>
    <lineage>
        <taxon>Eukaryota</taxon>
        <taxon>Viridiplantae</taxon>
        <taxon>Streptophyta</taxon>
        <taxon>Embryophyta</taxon>
        <taxon>Tracheophyta</taxon>
        <taxon>Spermatophyta</taxon>
        <taxon>Magnoliopsida</taxon>
        <taxon>eudicotyledons</taxon>
        <taxon>Gunneridae</taxon>
        <taxon>Pentapetalae</taxon>
        <taxon>Caryophyllales</taxon>
        <taxon>Cactineae</taxon>
        <taxon>Cactaceae</taxon>
        <taxon>Cactoideae</taxon>
        <taxon>Echinocereeae</taxon>
        <taxon>Carnegiea</taxon>
    </lineage>
</organism>
<feature type="region of interest" description="Disordered" evidence="1">
    <location>
        <begin position="196"/>
        <end position="261"/>
    </location>
</feature>
<protein>
    <submittedName>
        <fullName evidence="2">Uncharacterized protein</fullName>
    </submittedName>
</protein>
<feature type="region of interest" description="Disordered" evidence="1">
    <location>
        <begin position="36"/>
        <end position="144"/>
    </location>
</feature>
<feature type="compositionally biased region" description="Polar residues" evidence="1">
    <location>
        <begin position="196"/>
        <end position="205"/>
    </location>
</feature>
<feature type="compositionally biased region" description="Polar residues" evidence="1">
    <location>
        <begin position="290"/>
        <end position="301"/>
    </location>
</feature>
<evidence type="ECO:0000313" key="3">
    <source>
        <dbReference type="Proteomes" id="UP001153076"/>
    </source>
</evidence>
<sequence>MAFPPSEAPKKWLTMLRKLSSSIGGVPSVLFIHSQRTTGTYVRPSGGITLPTNAPRECQGSMNGREESSGSNDPPPPSSDEDERKSDSGREKEREKPHYFPKLSQHRAGGGIPHLMDRIANPLSVGGPEEDSRLSNAPSTSSDEDIKEEVSYLWEIIIAAPCLTDVQEQRMARTQSTPRIRTPDELLVEGTTEGNLHSTLISQGPSAEVVSASTSPSRDGVSTSSSSDEASTSSSLDGASTSSSSRGASSGPRRAVLRKRDRAQVELVLEVVVDGTIFPRAPACLDPQDGLSTHFPNPQGG</sequence>
<keyword evidence="3" id="KW-1185">Reference proteome</keyword>
<feature type="compositionally biased region" description="Low complexity" evidence="1">
    <location>
        <begin position="213"/>
        <end position="251"/>
    </location>
</feature>
<feature type="compositionally biased region" description="Basic and acidic residues" evidence="1">
    <location>
        <begin position="82"/>
        <end position="98"/>
    </location>
</feature>
<accession>A0A9Q1QNW8</accession>
<evidence type="ECO:0000313" key="2">
    <source>
        <dbReference type="EMBL" id="KAJ8446985.1"/>
    </source>
</evidence>
<gene>
    <name evidence="2" type="ORF">Cgig2_006613</name>
</gene>
<evidence type="ECO:0000256" key="1">
    <source>
        <dbReference type="SAM" id="MobiDB-lite"/>
    </source>
</evidence>
<dbReference type="EMBL" id="JAKOGI010000044">
    <property type="protein sequence ID" value="KAJ8446985.1"/>
    <property type="molecule type" value="Genomic_DNA"/>
</dbReference>
<comment type="caution">
    <text evidence="2">The sequence shown here is derived from an EMBL/GenBank/DDBJ whole genome shotgun (WGS) entry which is preliminary data.</text>
</comment>
<feature type="region of interest" description="Disordered" evidence="1">
    <location>
        <begin position="280"/>
        <end position="301"/>
    </location>
</feature>
<name>A0A9Q1QNW8_9CARY</name>
<dbReference type="AlphaFoldDB" id="A0A9Q1QNW8"/>